<accession>A0AB33GXC2</accession>
<sequence length="332" mass="40093">MTIWDDFRVFELRREDRFYEKPEHTWGDISRKYLFTAFRNNKPPYGMYDLLDKLYRIQYTSGERDFRRPNMNNRNQKIILSERIPSENKKELIRAITEKEYTQTYLSNHYLSMVKQYRQIEMITFSFYLPDNDNKIIRAENTFTRSLMELRQRFTSLKKQIMSDPLYKSVRGYSRLILMTVGHQPFYLVNFFFIKHPDAYASAYISSDIYNKWANTGVPERQEYPMVICYKFSDGPRLKNKRNDPLRFHNATQVVDVGQEIKILDLINDEHRNTICHNRKGYLTFFRLQSQIYNSIPGVRTRTSSNNFTYLNTEERKKRKNKKAKIQIRKSV</sequence>
<organism evidence="1 2">
    <name type="scientific">Citrobacter freundii</name>
    <dbReference type="NCBI Taxonomy" id="546"/>
    <lineage>
        <taxon>Bacteria</taxon>
        <taxon>Pseudomonadati</taxon>
        <taxon>Pseudomonadota</taxon>
        <taxon>Gammaproteobacteria</taxon>
        <taxon>Enterobacterales</taxon>
        <taxon>Enterobacteriaceae</taxon>
        <taxon>Citrobacter</taxon>
        <taxon>Citrobacter freundii complex</taxon>
    </lineage>
</organism>
<dbReference type="RefSeq" id="WP_048998125.1">
    <property type="nucleotide sequence ID" value="NZ_AP026940.1"/>
</dbReference>
<evidence type="ECO:0000313" key="2">
    <source>
        <dbReference type="Proteomes" id="UP000263627"/>
    </source>
</evidence>
<proteinExistence type="predicted"/>
<name>A0AB33GXC2_CITFR</name>
<evidence type="ECO:0000313" key="1">
    <source>
        <dbReference type="EMBL" id="AXZ46381.1"/>
    </source>
</evidence>
<reference evidence="1 2" key="1">
    <citation type="submission" date="2018-09" db="EMBL/GenBank/DDBJ databases">
        <title>Whole genome sequencing of Citrobacter freundii AR_0116.</title>
        <authorList>
            <person name="Conlan S."/>
            <person name="Thomas P.J."/>
            <person name="Mullikin J."/>
            <person name="Frank K.M."/>
            <person name="Segre J.A."/>
        </authorList>
    </citation>
    <scope>NUCLEOTIDE SEQUENCE [LARGE SCALE GENOMIC DNA]</scope>
    <source>
        <strain evidence="1 2">AR_0116</strain>
    </source>
</reference>
<protein>
    <submittedName>
        <fullName evidence="1">Uncharacterized protein</fullName>
    </submittedName>
</protein>
<gene>
    <name evidence="1" type="ORF">AM363_05105</name>
</gene>
<dbReference type="Proteomes" id="UP000263627">
    <property type="component" value="Chromosome"/>
</dbReference>
<dbReference type="EMBL" id="CP032184">
    <property type="protein sequence ID" value="AXZ46381.1"/>
    <property type="molecule type" value="Genomic_DNA"/>
</dbReference>
<dbReference type="AlphaFoldDB" id="A0AB33GXC2"/>